<sequence length="500" mass="54822">MKLYLKIILLILPLFMVCCSSPNDNTTEEPEVIIQEPEPEEPEPEEQPTQIQENAIAFPGAEGFGMNTTGGRGGKVLFVTTLNDYGSGSLREAINTTGPRYIIFKVSGTIRLLSELKIKNGDLTIAGQTAPGDGICLRNYPVTIDADNIIIRFLRFRMGDEAQQEGDALGSRFHKNIIVDHCSMSWSTDETVSIYNNENTTLQWCYITESLRNSVHGKGSHGYGGIWGGKNASFHHNLMAHHDSRNPRLGESAGSAFALTDLVDLRNNVIYNWGGNSLYGGEAMNVNITNSYYKPGPVTTKTQRIASLDKNKVSGTEVYDIWGKFYIHGNYVEGSTQTTGDNWSYGVFNQFHSSYGTVSEEDKTAMRLVEPLSINNNVNTHTALVAYDKVLAYGGASLKRDAIDLRITEEVKTKTYTYEGSNGSTKGIIDSQGDVGGWPELKSEAAPVDTSGDGMPDAWKESKKLKVADNNPNGNDLSTGYDNIEVYINSLVASITEGQK</sequence>
<proteinExistence type="predicted"/>
<keyword evidence="2" id="KW-0325">Glycoprotein</keyword>
<feature type="chain" id="PRO_5043369324" evidence="3">
    <location>
        <begin position="23"/>
        <end position="500"/>
    </location>
</feature>
<dbReference type="SUPFAM" id="SSF51126">
    <property type="entry name" value="Pectin lyase-like"/>
    <property type="match status" value="1"/>
</dbReference>
<dbReference type="PANTHER" id="PTHR42970">
    <property type="entry name" value="PECTATE LYASE C-RELATED"/>
    <property type="match status" value="1"/>
</dbReference>
<gene>
    <name evidence="4" type="ORF">QLS71_009160</name>
</gene>
<keyword evidence="1" id="KW-0479">Metal-binding</keyword>
<keyword evidence="3" id="KW-0732">Signal</keyword>
<reference evidence="4" key="1">
    <citation type="submission" date="2024-04" db="EMBL/GenBank/DDBJ databases">
        <title>Mariniflexile litorale, isolated from the shallow sediments of the Sea of Japan.</title>
        <authorList>
            <person name="Romanenko L."/>
            <person name="Isaeva M."/>
        </authorList>
    </citation>
    <scope>NUCLEOTIDE SEQUENCE [LARGE SCALE GENOMIC DNA]</scope>
    <source>
        <strain evidence="4">KMM 9835</strain>
    </source>
</reference>
<dbReference type="PANTHER" id="PTHR42970:SF1">
    <property type="entry name" value="PECTATE LYASE C-RELATED"/>
    <property type="match status" value="1"/>
</dbReference>
<dbReference type="Gene3D" id="2.160.20.10">
    <property type="entry name" value="Single-stranded right-handed beta-helix, Pectin lyase-like"/>
    <property type="match status" value="1"/>
</dbReference>
<dbReference type="Proteomes" id="UP001224325">
    <property type="component" value="Chromosome"/>
</dbReference>
<dbReference type="GO" id="GO:0046872">
    <property type="term" value="F:metal ion binding"/>
    <property type="evidence" value="ECO:0007669"/>
    <property type="project" value="UniProtKB-KW"/>
</dbReference>
<dbReference type="RefSeq" id="WP_308991063.1">
    <property type="nucleotide sequence ID" value="NZ_CP155618.1"/>
</dbReference>
<dbReference type="InterPro" id="IPR012334">
    <property type="entry name" value="Pectin_lyas_fold"/>
</dbReference>
<dbReference type="EMBL" id="CP155618">
    <property type="protein sequence ID" value="XBL16168.1"/>
    <property type="molecule type" value="Genomic_DNA"/>
</dbReference>
<evidence type="ECO:0000313" key="5">
    <source>
        <dbReference type="Proteomes" id="UP001224325"/>
    </source>
</evidence>
<feature type="signal peptide" evidence="3">
    <location>
        <begin position="1"/>
        <end position="22"/>
    </location>
</feature>
<protein>
    <submittedName>
        <fullName evidence="4">Pectate lyase</fullName>
    </submittedName>
</protein>
<organism evidence="4 5">
    <name type="scientific">Mariniflexile litorale</name>
    <dbReference type="NCBI Taxonomy" id="3045158"/>
    <lineage>
        <taxon>Bacteria</taxon>
        <taxon>Pseudomonadati</taxon>
        <taxon>Bacteroidota</taxon>
        <taxon>Flavobacteriia</taxon>
        <taxon>Flavobacteriales</taxon>
        <taxon>Flavobacteriaceae</taxon>
        <taxon>Mariniflexile</taxon>
    </lineage>
</organism>
<dbReference type="GO" id="GO:0016829">
    <property type="term" value="F:lyase activity"/>
    <property type="evidence" value="ECO:0007669"/>
    <property type="project" value="UniProtKB-KW"/>
</dbReference>
<keyword evidence="4" id="KW-0456">Lyase</keyword>
<evidence type="ECO:0000256" key="1">
    <source>
        <dbReference type="ARBA" id="ARBA00022723"/>
    </source>
</evidence>
<evidence type="ECO:0000256" key="3">
    <source>
        <dbReference type="SAM" id="SignalP"/>
    </source>
</evidence>
<dbReference type="InterPro" id="IPR011050">
    <property type="entry name" value="Pectin_lyase_fold/virulence"/>
</dbReference>
<evidence type="ECO:0000313" key="4">
    <source>
        <dbReference type="EMBL" id="XBL16168.1"/>
    </source>
</evidence>
<evidence type="ECO:0000256" key="2">
    <source>
        <dbReference type="ARBA" id="ARBA00023180"/>
    </source>
</evidence>
<accession>A0AAU7EKH4</accession>
<dbReference type="AlphaFoldDB" id="A0AAU7EKH4"/>
<dbReference type="InterPro" id="IPR052063">
    <property type="entry name" value="Polysaccharide_Lyase_1"/>
</dbReference>
<dbReference type="KEGG" id="mlil:QLS71_009160"/>
<name>A0AAU7EKH4_9FLAO</name>
<keyword evidence="5" id="KW-1185">Reference proteome</keyword>